<reference evidence="3 4" key="1">
    <citation type="journal article" date="2015" name="Nature">
        <title>rRNA introns, odd ribosomes, and small enigmatic genomes across a large radiation of phyla.</title>
        <authorList>
            <person name="Brown C.T."/>
            <person name="Hug L.A."/>
            <person name="Thomas B.C."/>
            <person name="Sharon I."/>
            <person name="Castelle C.J."/>
            <person name="Singh A."/>
            <person name="Wilkins M.J."/>
            <person name="Williams K.H."/>
            <person name="Banfield J.F."/>
        </authorList>
    </citation>
    <scope>NUCLEOTIDE SEQUENCE [LARGE SCALE GENOMIC DNA]</scope>
</reference>
<dbReference type="InterPro" id="IPR058441">
    <property type="entry name" value="DUF8128"/>
</dbReference>
<organism evidence="3 4">
    <name type="scientific">candidate division WS6 bacterium GW2011_GWF2_39_15</name>
    <dbReference type="NCBI Taxonomy" id="1619100"/>
    <lineage>
        <taxon>Bacteria</taxon>
        <taxon>Candidatus Dojkabacteria</taxon>
    </lineage>
</organism>
<dbReference type="AlphaFoldDB" id="A0A0G0MT19"/>
<feature type="domain" description="Type IV secretion system coupling protein TraD DNA-binding" evidence="1">
    <location>
        <begin position="387"/>
        <end position="682"/>
    </location>
</feature>
<evidence type="ECO:0000313" key="4">
    <source>
        <dbReference type="Proteomes" id="UP000034799"/>
    </source>
</evidence>
<dbReference type="InterPro" id="IPR051162">
    <property type="entry name" value="T4SS_component"/>
</dbReference>
<evidence type="ECO:0000259" key="2">
    <source>
        <dbReference type="Pfam" id="PF26449"/>
    </source>
</evidence>
<name>A0A0G0MT19_9BACT</name>
<dbReference type="EMBL" id="LBWK01000001">
    <property type="protein sequence ID" value="KKR06303.1"/>
    <property type="molecule type" value="Genomic_DNA"/>
</dbReference>
<protein>
    <submittedName>
        <fullName evidence="3">Uncharacterized protein</fullName>
    </submittedName>
</protein>
<dbReference type="InterPro" id="IPR019476">
    <property type="entry name" value="T4SS_TraD_DNA-bd"/>
</dbReference>
<evidence type="ECO:0000259" key="1">
    <source>
        <dbReference type="Pfam" id="PF10412"/>
    </source>
</evidence>
<comment type="caution">
    <text evidence="3">The sequence shown here is derived from an EMBL/GenBank/DDBJ whole genome shotgun (WGS) entry which is preliminary data.</text>
</comment>
<dbReference type="InterPro" id="IPR027417">
    <property type="entry name" value="P-loop_NTPase"/>
</dbReference>
<dbReference type="Pfam" id="PF10412">
    <property type="entry name" value="TrwB_AAD_bind"/>
    <property type="match status" value="1"/>
</dbReference>
<feature type="domain" description="DUF8128" evidence="2">
    <location>
        <begin position="41"/>
        <end position="349"/>
    </location>
</feature>
<proteinExistence type="predicted"/>
<dbReference type="Pfam" id="PF26449">
    <property type="entry name" value="DUF8128"/>
    <property type="match status" value="1"/>
</dbReference>
<dbReference type="PANTHER" id="PTHR30121:SF11">
    <property type="entry name" value="AAA+ ATPASE DOMAIN-CONTAINING PROTEIN"/>
    <property type="match status" value="1"/>
</dbReference>
<dbReference type="Gene3D" id="3.40.50.300">
    <property type="entry name" value="P-loop containing nucleotide triphosphate hydrolases"/>
    <property type="match status" value="2"/>
</dbReference>
<sequence>MTGTILILLILSVFFVLFVFTFAQKPKSVVVFEEVRNPQVLQILVPRENDKTPLAAEQMFASLHGILRDSKKSLDLISFEIVSSGENGIRFYAVIPAHLAEFVQGQIYAQYPNAEIKHVQDYTATRGESQVFVSTGIVELDKSYIFPIKTFRNFEVDPLAAITSAISGLKLGEEAWVQFNMRPIANYWQEASKKYITEIKEGKSSINSIGELLMKMVKDISKSLQTSTEKGGGKEVVKLAPGQQEELTQIETKMLKLGFEVSIRVVTKSPDQPRSEQILRDLVASFKQFTTAHLNSFVHSAPNQSAQSIYGDFLKRKLVSTPEDILNIEELASVFHLPNISVETPNILWSRARKAEPPMDLPLAGEPDVNAFAETDYRGQKISFGVKKDDRRRHVYLLGKTGVGKSTVFKNMFISDVIAGNGACFIDPHGETVDELLDFIPPERVNDVIYFDPADVKHPIAFNLLEMNDSSQRDLVADGVVEVFKKQFESWGPRLQYILTNTISTALEAQGTTILSVMRLLNDRNYRKFILKQVKDPILYKFWEEEFAQMSQNSKLVSEAVAPIQNKVGRFISSAVIRNIVGQVKSSFNLRNVMDEGKILLVNLAQGKIGEESSALLGGMLITRLQSTAMERVDIPMAQRRDFYLYVDEFQNFATDSFAKILSEARKFKLNLTMTNQYIDQIPLTVRQAIFGNVGTLASFVVSQGDASILSNEFAPIFSAEDLVSLESHSLYVKLCIDGMTSKPFSAKSLDLRYEKFGNKEKIIQNSRERYSADQEVIEDKIRRWSEQKYSDKGNRALMNVNNGKRTETVSSNVEMPSVVKAGEIGSPVVIPAQNNMDQE</sequence>
<dbReference type="PANTHER" id="PTHR30121">
    <property type="entry name" value="UNCHARACTERIZED PROTEIN YJGR-RELATED"/>
    <property type="match status" value="1"/>
</dbReference>
<dbReference type="STRING" id="1619100.UT34_C0001G0343"/>
<accession>A0A0G0MT19</accession>
<evidence type="ECO:0000313" key="3">
    <source>
        <dbReference type="EMBL" id="KKR06303.1"/>
    </source>
</evidence>
<dbReference type="Proteomes" id="UP000034799">
    <property type="component" value="Unassembled WGS sequence"/>
</dbReference>
<dbReference type="PATRIC" id="fig|1619100.3.peg.348"/>
<gene>
    <name evidence="3" type="ORF">UT34_C0001G0343</name>
</gene>
<dbReference type="SUPFAM" id="SSF52540">
    <property type="entry name" value="P-loop containing nucleoside triphosphate hydrolases"/>
    <property type="match status" value="1"/>
</dbReference>